<evidence type="ECO:0000256" key="1">
    <source>
        <dbReference type="SAM" id="MobiDB-lite"/>
    </source>
</evidence>
<reference evidence="2" key="1">
    <citation type="submission" date="2020-02" db="EMBL/GenBank/DDBJ databases">
        <authorList>
            <person name="Meier V. D."/>
        </authorList>
    </citation>
    <scope>NUCLEOTIDE SEQUENCE</scope>
    <source>
        <strain evidence="2">AVDCRST_MAG13</strain>
    </source>
</reference>
<evidence type="ECO:0000313" key="2">
    <source>
        <dbReference type="EMBL" id="CAA9473291.1"/>
    </source>
</evidence>
<feature type="region of interest" description="Disordered" evidence="1">
    <location>
        <begin position="1"/>
        <end position="350"/>
    </location>
</feature>
<feature type="compositionally biased region" description="Pro residues" evidence="1">
    <location>
        <begin position="318"/>
        <end position="327"/>
    </location>
</feature>
<name>A0A6J4RGR0_9ACTN</name>
<feature type="non-terminal residue" evidence="2">
    <location>
        <position position="350"/>
    </location>
</feature>
<proteinExistence type="predicted"/>
<feature type="compositionally biased region" description="Low complexity" evidence="1">
    <location>
        <begin position="218"/>
        <end position="241"/>
    </location>
</feature>
<organism evidence="2">
    <name type="scientific">uncultured Solirubrobacteraceae bacterium</name>
    <dbReference type="NCBI Taxonomy" id="1162706"/>
    <lineage>
        <taxon>Bacteria</taxon>
        <taxon>Bacillati</taxon>
        <taxon>Actinomycetota</taxon>
        <taxon>Thermoleophilia</taxon>
        <taxon>Solirubrobacterales</taxon>
        <taxon>Solirubrobacteraceae</taxon>
        <taxon>environmental samples</taxon>
    </lineage>
</organism>
<feature type="compositionally biased region" description="Basic and acidic residues" evidence="1">
    <location>
        <begin position="59"/>
        <end position="71"/>
    </location>
</feature>
<feature type="non-terminal residue" evidence="2">
    <location>
        <position position="1"/>
    </location>
</feature>
<feature type="compositionally biased region" description="Basic residues" evidence="1">
    <location>
        <begin position="257"/>
        <end position="271"/>
    </location>
</feature>
<feature type="compositionally biased region" description="Basic residues" evidence="1">
    <location>
        <begin position="199"/>
        <end position="208"/>
    </location>
</feature>
<dbReference type="EMBL" id="CADCVO010000091">
    <property type="protein sequence ID" value="CAA9473291.1"/>
    <property type="molecule type" value="Genomic_DNA"/>
</dbReference>
<protein>
    <submittedName>
        <fullName evidence="2">Aldo/keto reductase, SMc04322 family</fullName>
    </submittedName>
</protein>
<gene>
    <name evidence="2" type="ORF">AVDCRST_MAG13-630</name>
</gene>
<sequence>ALPPAGTLGPAGLHPHARDHGVRRPGGLRQRRQDRRGGRPAPARPLSRRGREPRRHREHVLPRDVGGDPRRGARGPAGPPPGGHEGPLPHGRRPERRRPVAPPHHRLGRGEPAAPAGRPHRPPPGPRVGRADAARGDPRGARHPRPPGQGPLRRGLELHGLAAHEGARHLRPAGLPALRGPADPLHAPGPRGGVGARPCRARPGRRHPRVEPDRRRPAVGQVPARAGGPGGVAAPDGLGRAARPRRGRALRPDRRPRGSRRGPRRLRRPGHPRVAPGPPGRDVARHRRPHGGAAPGQPRGGGPRAHPGRARPHRGGEPPAPALPPLAPGGERVRAAGPRGPRDPQAVPGL</sequence>
<accession>A0A6J4RGR0</accession>
<feature type="compositionally biased region" description="Basic residues" evidence="1">
    <location>
        <begin position="46"/>
        <end position="58"/>
    </location>
</feature>
<dbReference type="AlphaFoldDB" id="A0A6J4RGR0"/>
<feature type="compositionally biased region" description="Basic and acidic residues" evidence="1">
    <location>
        <begin position="129"/>
        <end position="140"/>
    </location>
</feature>